<dbReference type="InterPro" id="IPR000792">
    <property type="entry name" value="Tscrpt_reg_LuxR_C"/>
</dbReference>
<keyword evidence="1" id="KW-0805">Transcription regulation</keyword>
<dbReference type="Proteomes" id="UP000187486">
    <property type="component" value="Unassembled WGS sequence"/>
</dbReference>
<keyword evidence="3" id="KW-0804">Transcription</keyword>
<dbReference type="PROSITE" id="PS00622">
    <property type="entry name" value="HTH_LUXR_1"/>
    <property type="match status" value="1"/>
</dbReference>
<dbReference type="InterPro" id="IPR016032">
    <property type="entry name" value="Sig_transdc_resp-reg_C-effctor"/>
</dbReference>
<dbReference type="Pfam" id="PF00196">
    <property type="entry name" value="GerE"/>
    <property type="match status" value="1"/>
</dbReference>
<evidence type="ECO:0000256" key="2">
    <source>
        <dbReference type="ARBA" id="ARBA00023125"/>
    </source>
</evidence>
<dbReference type="GO" id="GO:0006355">
    <property type="term" value="P:regulation of DNA-templated transcription"/>
    <property type="evidence" value="ECO:0007669"/>
    <property type="project" value="InterPro"/>
</dbReference>
<dbReference type="OrthoDB" id="3178272at2"/>
<keyword evidence="6" id="KW-1185">Reference proteome</keyword>
<dbReference type="STRING" id="76021.BS329_01725"/>
<dbReference type="GO" id="GO:0003677">
    <property type="term" value="F:DNA binding"/>
    <property type="evidence" value="ECO:0007669"/>
    <property type="project" value="UniProtKB-KW"/>
</dbReference>
<dbReference type="PANTHER" id="PTHR44688:SF16">
    <property type="entry name" value="DNA-BINDING TRANSCRIPTIONAL ACTIVATOR DEVR_DOSR"/>
    <property type="match status" value="1"/>
</dbReference>
<gene>
    <name evidence="5" type="ORF">BS329_01725</name>
</gene>
<evidence type="ECO:0000259" key="4">
    <source>
        <dbReference type="PROSITE" id="PS50043"/>
    </source>
</evidence>
<feature type="domain" description="HTH luxR-type" evidence="4">
    <location>
        <begin position="54"/>
        <end position="118"/>
    </location>
</feature>
<reference evidence="5 6" key="1">
    <citation type="submission" date="2016-01" db="EMBL/GenBank/DDBJ databases">
        <title>Amycolatopsis coloradensis genome sequencing and assembly.</title>
        <authorList>
            <person name="Mayilraj S."/>
        </authorList>
    </citation>
    <scope>NUCLEOTIDE SEQUENCE [LARGE SCALE GENOMIC DNA]</scope>
    <source>
        <strain evidence="5 6">DSM 44225</strain>
    </source>
</reference>
<comment type="caution">
    <text evidence="5">The sequence shown here is derived from an EMBL/GenBank/DDBJ whole genome shotgun (WGS) entry which is preliminary data.</text>
</comment>
<dbReference type="EMBL" id="MQUQ01000001">
    <property type="protein sequence ID" value="OLZ57415.1"/>
    <property type="molecule type" value="Genomic_DNA"/>
</dbReference>
<dbReference type="CDD" id="cd06170">
    <property type="entry name" value="LuxR_C_like"/>
    <property type="match status" value="1"/>
</dbReference>
<dbReference type="RefSeq" id="WP_076155039.1">
    <property type="nucleotide sequence ID" value="NZ_JBEZVB010000036.1"/>
</dbReference>
<sequence>MCRGTSEGQTGEDLALEELIRLARTHQDIAHTFLSRAEKICRESSAIGPVEGSSYSRWNFTGREDEVAKLLVEGLSNRRIARALGISERTVKNHLHAIFYKLRVSDRTQAVIRLMRRT</sequence>
<name>A0A1R0L3Z4_9PSEU</name>
<dbReference type="PRINTS" id="PR00038">
    <property type="entry name" value="HTHLUXR"/>
</dbReference>
<evidence type="ECO:0000313" key="5">
    <source>
        <dbReference type="EMBL" id="OLZ57415.1"/>
    </source>
</evidence>
<organism evidence="5 6">
    <name type="scientific">Amycolatopsis coloradensis</name>
    <dbReference type="NCBI Taxonomy" id="76021"/>
    <lineage>
        <taxon>Bacteria</taxon>
        <taxon>Bacillati</taxon>
        <taxon>Actinomycetota</taxon>
        <taxon>Actinomycetes</taxon>
        <taxon>Pseudonocardiales</taxon>
        <taxon>Pseudonocardiaceae</taxon>
        <taxon>Amycolatopsis</taxon>
    </lineage>
</organism>
<dbReference type="SUPFAM" id="SSF46894">
    <property type="entry name" value="C-terminal effector domain of the bipartite response regulators"/>
    <property type="match status" value="1"/>
</dbReference>
<dbReference type="SMART" id="SM00421">
    <property type="entry name" value="HTH_LUXR"/>
    <property type="match status" value="1"/>
</dbReference>
<protein>
    <recommendedName>
        <fullName evidence="4">HTH luxR-type domain-containing protein</fullName>
    </recommendedName>
</protein>
<evidence type="ECO:0000256" key="1">
    <source>
        <dbReference type="ARBA" id="ARBA00023015"/>
    </source>
</evidence>
<dbReference type="InterPro" id="IPR036388">
    <property type="entry name" value="WH-like_DNA-bd_sf"/>
</dbReference>
<proteinExistence type="predicted"/>
<evidence type="ECO:0000313" key="6">
    <source>
        <dbReference type="Proteomes" id="UP000187486"/>
    </source>
</evidence>
<accession>A0A1R0L3Z4</accession>
<dbReference type="AlphaFoldDB" id="A0A1R0L3Z4"/>
<evidence type="ECO:0000256" key="3">
    <source>
        <dbReference type="ARBA" id="ARBA00023163"/>
    </source>
</evidence>
<dbReference type="PANTHER" id="PTHR44688">
    <property type="entry name" value="DNA-BINDING TRANSCRIPTIONAL ACTIVATOR DEVR_DOSR"/>
    <property type="match status" value="1"/>
</dbReference>
<dbReference type="Gene3D" id="1.10.10.10">
    <property type="entry name" value="Winged helix-like DNA-binding domain superfamily/Winged helix DNA-binding domain"/>
    <property type="match status" value="1"/>
</dbReference>
<dbReference type="PROSITE" id="PS50043">
    <property type="entry name" value="HTH_LUXR_2"/>
    <property type="match status" value="1"/>
</dbReference>
<keyword evidence="2" id="KW-0238">DNA-binding</keyword>